<feature type="domain" description="BD-FAE-like" evidence="5">
    <location>
        <begin position="123"/>
        <end position="217"/>
    </location>
</feature>
<dbReference type="InterPro" id="IPR050300">
    <property type="entry name" value="GDXG_lipolytic_enzyme"/>
</dbReference>
<evidence type="ECO:0000256" key="1">
    <source>
        <dbReference type="ARBA" id="ARBA00022801"/>
    </source>
</evidence>
<dbReference type="InterPro" id="IPR049492">
    <property type="entry name" value="BD-FAE-like_dom"/>
</dbReference>
<comment type="similarity">
    <text evidence="2">Belongs to the AB hydrolase superfamily. Isoprenylcysteine methylesterase family.</text>
</comment>
<evidence type="ECO:0000256" key="3">
    <source>
        <dbReference type="ARBA" id="ARBA00038928"/>
    </source>
</evidence>
<organism evidence="6 7">
    <name type="scientific">Coccomyxa viridis</name>
    <dbReference type="NCBI Taxonomy" id="1274662"/>
    <lineage>
        <taxon>Eukaryota</taxon>
        <taxon>Viridiplantae</taxon>
        <taxon>Chlorophyta</taxon>
        <taxon>core chlorophytes</taxon>
        <taxon>Trebouxiophyceae</taxon>
        <taxon>Trebouxiophyceae incertae sedis</taxon>
        <taxon>Coccomyxaceae</taxon>
        <taxon>Coccomyxa</taxon>
    </lineage>
</organism>
<dbReference type="InterPro" id="IPR029058">
    <property type="entry name" value="AB_hydrolase_fold"/>
</dbReference>
<sequence length="491" mass="51563">MSFSEAFKGAQVELGLCNGSKEKLFTLGRIARALAAEALGAVSMVPYGYRALQLYRTLPDQSSSAGSSTLNAAITKDVRYGPQPRNVMDIYVPGTAAETCQDSASSADGSLAPSNGPAGVPAGAPVALFCHGGVWATGEKWHYSPLATRLAQSGIVACVVSYTLYPQASAQDMVAELSQALTWTLNNIHQHGGDPDQVAALGHSAGAHMWAMVLLERARAARRASRQPRHTGTTLLAGAAGSNRQADYRMPAKFFGMAGVYDIAEHLQYEAGRGVRYLSTMERALGGEGQFPRQSPSVILSRAAGVSAREASPSRALMPGQAEALGARVAEERGSAGGGIAVAPSAATLPAAKGGCDGLQLHASLPAAAEDLDFSLEDARQLPPCRLYSSRVDITVPWMQSCLMEQSLQACKVPVQHRMYEQPCVSHASFVTDWQPLSADKLGMSEPTSSGLGSGTAQFARPMQTDTSSGSMQGLPAFAQHIVEDIKGQSP</sequence>
<evidence type="ECO:0000313" key="7">
    <source>
        <dbReference type="Proteomes" id="UP001314263"/>
    </source>
</evidence>
<reference evidence="6 7" key="1">
    <citation type="submission" date="2023-10" db="EMBL/GenBank/DDBJ databases">
        <authorList>
            <person name="Maclean D."/>
            <person name="Macfadyen A."/>
        </authorList>
    </citation>
    <scope>NUCLEOTIDE SEQUENCE [LARGE SCALE GENOMIC DNA]</scope>
</reference>
<gene>
    <name evidence="6" type="ORF">CVIRNUC_009266</name>
</gene>
<dbReference type="EC" id="3.1.1.n2" evidence="3"/>
<keyword evidence="7" id="KW-1185">Reference proteome</keyword>
<evidence type="ECO:0000259" key="5">
    <source>
        <dbReference type="Pfam" id="PF20434"/>
    </source>
</evidence>
<comment type="catalytic activity">
    <reaction evidence="4">
        <text>[protein]-C-terminal S-[(2E,6E)-farnesyl]-L-cysteine methyl ester + H2O = [protein]-C-terminal S-[(2E,6E)-farnesyl]-L-cysteine + methanol + H(+)</text>
        <dbReference type="Rhea" id="RHEA:48520"/>
        <dbReference type="Rhea" id="RHEA-COMP:12125"/>
        <dbReference type="Rhea" id="RHEA-COMP:12126"/>
        <dbReference type="ChEBI" id="CHEBI:15377"/>
        <dbReference type="ChEBI" id="CHEBI:15378"/>
        <dbReference type="ChEBI" id="CHEBI:17790"/>
        <dbReference type="ChEBI" id="CHEBI:90510"/>
        <dbReference type="ChEBI" id="CHEBI:90511"/>
        <dbReference type="EC" id="3.1.1.n2"/>
    </reaction>
</comment>
<comment type="caution">
    <text evidence="6">The sequence shown here is derived from an EMBL/GenBank/DDBJ whole genome shotgun (WGS) entry which is preliminary data.</text>
</comment>
<dbReference type="GO" id="GO:0004061">
    <property type="term" value="F:arylformamidase activity"/>
    <property type="evidence" value="ECO:0007669"/>
    <property type="project" value="TreeGrafter"/>
</dbReference>
<dbReference type="AlphaFoldDB" id="A0AAV1IFF3"/>
<evidence type="ECO:0000256" key="4">
    <source>
        <dbReference type="ARBA" id="ARBA00049507"/>
    </source>
</evidence>
<protein>
    <recommendedName>
        <fullName evidence="3">protein-S-isoprenylcysteine alpha-carbonyl methylesterase</fullName>
        <ecNumber evidence="3">3.1.1.n2</ecNumber>
    </recommendedName>
</protein>
<evidence type="ECO:0000256" key="2">
    <source>
        <dbReference type="ARBA" id="ARBA00038028"/>
    </source>
</evidence>
<proteinExistence type="inferred from homology"/>
<keyword evidence="1" id="KW-0378">Hydrolase</keyword>
<dbReference type="Proteomes" id="UP001314263">
    <property type="component" value="Unassembled WGS sequence"/>
</dbReference>
<dbReference type="SUPFAM" id="SSF53474">
    <property type="entry name" value="alpha/beta-Hydrolases"/>
    <property type="match status" value="1"/>
</dbReference>
<dbReference type="Gene3D" id="3.40.50.1820">
    <property type="entry name" value="alpha/beta hydrolase"/>
    <property type="match status" value="1"/>
</dbReference>
<dbReference type="PANTHER" id="PTHR48081">
    <property type="entry name" value="AB HYDROLASE SUPERFAMILY PROTEIN C4A8.06C"/>
    <property type="match status" value="1"/>
</dbReference>
<evidence type="ECO:0000313" key="6">
    <source>
        <dbReference type="EMBL" id="CAK0786053.1"/>
    </source>
</evidence>
<dbReference type="PANTHER" id="PTHR48081:SF33">
    <property type="entry name" value="KYNURENINE FORMAMIDASE"/>
    <property type="match status" value="1"/>
</dbReference>
<accession>A0AAV1IFF3</accession>
<dbReference type="EMBL" id="CAUYUE010000013">
    <property type="protein sequence ID" value="CAK0786053.1"/>
    <property type="molecule type" value="Genomic_DNA"/>
</dbReference>
<name>A0AAV1IFF3_9CHLO</name>
<dbReference type="Pfam" id="PF20434">
    <property type="entry name" value="BD-FAE"/>
    <property type="match status" value="1"/>
</dbReference>